<dbReference type="GO" id="GO:0005524">
    <property type="term" value="F:ATP binding"/>
    <property type="evidence" value="ECO:0007669"/>
    <property type="project" value="UniProtKB-KW"/>
</dbReference>
<feature type="compositionally biased region" description="Basic and acidic residues" evidence="13">
    <location>
        <begin position="99"/>
        <end position="108"/>
    </location>
</feature>
<dbReference type="EMBL" id="HBEN01006120">
    <property type="protein sequence ID" value="CAD8437988.1"/>
    <property type="molecule type" value="Transcribed_RNA"/>
</dbReference>
<keyword evidence="4" id="KW-0645">Protease</keyword>
<evidence type="ECO:0000256" key="9">
    <source>
        <dbReference type="ARBA" id="ARBA00022946"/>
    </source>
</evidence>
<dbReference type="InterPro" id="IPR003593">
    <property type="entry name" value="AAA+_ATPase"/>
</dbReference>
<dbReference type="FunFam" id="3.40.50.300:FF:000277">
    <property type="entry name" value="ATP-dependent zinc metalloprotease FtsH"/>
    <property type="match status" value="1"/>
</dbReference>
<dbReference type="GO" id="GO:0004176">
    <property type="term" value="F:ATP-dependent peptidase activity"/>
    <property type="evidence" value="ECO:0007669"/>
    <property type="project" value="TreeGrafter"/>
</dbReference>
<dbReference type="PANTHER" id="PTHR23076:SF110">
    <property type="entry name" value="INACTIVE ATP-DEPENDENT ZINC METALLOPROTEASE FTSHI 3, CHLOROPLASTIC-RELATED"/>
    <property type="match status" value="1"/>
</dbReference>
<keyword evidence="6 12" id="KW-0547">Nucleotide-binding</keyword>
<dbReference type="GO" id="GO:0016887">
    <property type="term" value="F:ATP hydrolysis activity"/>
    <property type="evidence" value="ECO:0007669"/>
    <property type="project" value="InterPro"/>
</dbReference>
<dbReference type="PANTHER" id="PTHR23076">
    <property type="entry name" value="METALLOPROTEASE M41 FTSH"/>
    <property type="match status" value="1"/>
</dbReference>
<feature type="transmembrane region" description="Helical" evidence="14">
    <location>
        <begin position="170"/>
        <end position="187"/>
    </location>
</feature>
<feature type="compositionally biased region" description="Gly residues" evidence="13">
    <location>
        <begin position="641"/>
        <end position="652"/>
    </location>
</feature>
<evidence type="ECO:0000256" key="2">
    <source>
        <dbReference type="ARBA" id="ARBA00010044"/>
    </source>
</evidence>
<evidence type="ECO:0000313" key="16">
    <source>
        <dbReference type="EMBL" id="CAD8437988.1"/>
    </source>
</evidence>
<evidence type="ECO:0000256" key="7">
    <source>
        <dbReference type="ARBA" id="ARBA00022801"/>
    </source>
</evidence>
<dbReference type="SMART" id="SM00382">
    <property type="entry name" value="AAA"/>
    <property type="match status" value="1"/>
</dbReference>
<evidence type="ECO:0000256" key="10">
    <source>
        <dbReference type="ARBA" id="ARBA00022989"/>
    </source>
</evidence>
<evidence type="ECO:0000256" key="3">
    <source>
        <dbReference type="ARBA" id="ARBA00010550"/>
    </source>
</evidence>
<evidence type="ECO:0000256" key="11">
    <source>
        <dbReference type="ARBA" id="ARBA00023136"/>
    </source>
</evidence>
<comment type="similarity">
    <text evidence="2">In the C-terminal section; belongs to the peptidase M41 family.</text>
</comment>
<feature type="region of interest" description="Disordered" evidence="13">
    <location>
        <begin position="641"/>
        <end position="684"/>
    </location>
</feature>
<keyword evidence="8 12" id="KW-0067">ATP-binding</keyword>
<keyword evidence="5 14" id="KW-0812">Transmembrane</keyword>
<feature type="compositionally biased region" description="Basic and acidic residues" evidence="13">
    <location>
        <begin position="141"/>
        <end position="157"/>
    </location>
</feature>
<dbReference type="Gene3D" id="1.10.8.60">
    <property type="match status" value="1"/>
</dbReference>
<organism evidence="16">
    <name type="scientific">Micromonas pusilla</name>
    <name type="common">Picoplanktonic green alga</name>
    <name type="synonym">Chromulina pusilla</name>
    <dbReference type="NCBI Taxonomy" id="38833"/>
    <lineage>
        <taxon>Eukaryota</taxon>
        <taxon>Viridiplantae</taxon>
        <taxon>Chlorophyta</taxon>
        <taxon>Mamiellophyceae</taxon>
        <taxon>Mamiellales</taxon>
        <taxon>Mamiellaceae</taxon>
        <taxon>Micromonas</taxon>
    </lineage>
</organism>
<evidence type="ECO:0000256" key="1">
    <source>
        <dbReference type="ARBA" id="ARBA00004141"/>
    </source>
</evidence>
<dbReference type="FunFam" id="1.10.8.60:FF:000001">
    <property type="entry name" value="ATP-dependent zinc metalloprotease FtsH"/>
    <property type="match status" value="1"/>
</dbReference>
<feature type="compositionally biased region" description="Low complexity" evidence="13">
    <location>
        <begin position="110"/>
        <end position="123"/>
    </location>
</feature>
<feature type="transmembrane region" description="Helical" evidence="14">
    <location>
        <begin position="193"/>
        <end position="212"/>
    </location>
</feature>
<name>A0A7S0CZ72_MICPS</name>
<dbReference type="InterPro" id="IPR027417">
    <property type="entry name" value="P-loop_NTPase"/>
</dbReference>
<comment type="similarity">
    <text evidence="3">In the N-terminal section; belongs to the AAA ATPase family.</text>
</comment>
<comment type="similarity">
    <text evidence="12">Belongs to the AAA ATPase family.</text>
</comment>
<dbReference type="AlphaFoldDB" id="A0A7S0CZ72"/>
<keyword evidence="10 14" id="KW-1133">Transmembrane helix</keyword>
<accession>A0A7S0CZ72</accession>
<evidence type="ECO:0000256" key="14">
    <source>
        <dbReference type="SAM" id="Phobius"/>
    </source>
</evidence>
<dbReference type="InterPro" id="IPR041569">
    <property type="entry name" value="AAA_lid_3"/>
</dbReference>
<evidence type="ECO:0000256" key="8">
    <source>
        <dbReference type="ARBA" id="ARBA00022840"/>
    </source>
</evidence>
<feature type="region of interest" description="Disordered" evidence="13">
    <location>
        <begin position="90"/>
        <end position="158"/>
    </location>
</feature>
<evidence type="ECO:0000256" key="5">
    <source>
        <dbReference type="ARBA" id="ARBA00022692"/>
    </source>
</evidence>
<evidence type="ECO:0000256" key="12">
    <source>
        <dbReference type="RuleBase" id="RU003651"/>
    </source>
</evidence>
<protein>
    <recommendedName>
        <fullName evidence="15">AAA+ ATPase domain-containing protein</fullName>
    </recommendedName>
</protein>
<keyword evidence="9" id="KW-0809">Transit peptide</keyword>
<feature type="compositionally biased region" description="Basic and acidic residues" evidence="13">
    <location>
        <begin position="20"/>
        <end position="32"/>
    </location>
</feature>
<dbReference type="InterPro" id="IPR003959">
    <property type="entry name" value="ATPase_AAA_core"/>
</dbReference>
<evidence type="ECO:0000256" key="4">
    <source>
        <dbReference type="ARBA" id="ARBA00022670"/>
    </source>
</evidence>
<evidence type="ECO:0000256" key="13">
    <source>
        <dbReference type="SAM" id="MobiDB-lite"/>
    </source>
</evidence>
<keyword evidence="7" id="KW-0378">Hydrolase</keyword>
<sequence length="684" mass="72265">MSALSMRALGGAGVATRGDATARRDRATERRVMVRASALSSPAESREALRRREARSRPSPRACLFGAPAPTPRVAIGALDGRGGARRVAARAAEGQVEQLERQVREDPVTPAAPSAESSAADSDSSDSERASSRTPSNSRTLEDPSNDRGASNDRKPLGPGRRFLLKAKLYFLLAASWTVTFFRGLFASRLFVIVFAIFVTASAALGVRAAAARRSALKASAPKSVLYSAFVKDLAAKRVKQVRFEEGTSRILYELADGVGDDGTKRAKESPAKIAKNSSSRSLTTNNVILQTKRIPDEKLMSRMEAAGVDFGSVAAPPSSYLSKGALTAMALWIPLVPLYFIMRNVANKQGGGDAAKKAKSRGVVDPETRVTFEDVAGVDEAKAELIELVEMLKSAEKYKGVRNRLPTGCLLVGPPGTGKTLLAKAVAGEANVPFFSVAASEFVELFVGRGAARVRDLFAEARKNSPAVIFIDELDAIGARRGAGLNEERDQTLNQMLVEMDGFNKPRGVLVLAATNRAEALDPALLRPGRLTRRVFVGPPDVNGRARILRVHLRGVETSESLDFTCDAVARVTPGFTGAELANVVNEGCLLAARDDREVVTVDDLVLGAERTKNGVGVGKGAAAVLRRLRDLVARNDGWGLGADKGGGPGDGPPGGSPGGGGPENVGEGNRRQGVGLSMPPT</sequence>
<dbReference type="InterPro" id="IPR003960">
    <property type="entry name" value="ATPase_AAA_CS"/>
</dbReference>
<feature type="region of interest" description="Disordered" evidence="13">
    <location>
        <begin position="1"/>
        <end position="78"/>
    </location>
</feature>
<dbReference type="PROSITE" id="PS00674">
    <property type="entry name" value="AAA"/>
    <property type="match status" value="1"/>
</dbReference>
<keyword evidence="11 14" id="KW-0472">Membrane</keyword>
<dbReference type="Pfam" id="PF00004">
    <property type="entry name" value="AAA"/>
    <property type="match status" value="1"/>
</dbReference>
<feature type="domain" description="AAA+ ATPase" evidence="15">
    <location>
        <begin position="407"/>
        <end position="543"/>
    </location>
</feature>
<evidence type="ECO:0000256" key="6">
    <source>
        <dbReference type="ARBA" id="ARBA00022741"/>
    </source>
</evidence>
<gene>
    <name evidence="16" type="ORF">MSP1401_LOCUS4982</name>
</gene>
<evidence type="ECO:0000259" key="15">
    <source>
        <dbReference type="SMART" id="SM00382"/>
    </source>
</evidence>
<dbReference type="CDD" id="cd19501">
    <property type="entry name" value="RecA-like_FtsH"/>
    <property type="match status" value="1"/>
</dbReference>
<dbReference type="SUPFAM" id="SSF52540">
    <property type="entry name" value="P-loop containing nucleoside triphosphate hydrolases"/>
    <property type="match status" value="1"/>
</dbReference>
<dbReference type="GO" id="GO:0009535">
    <property type="term" value="C:chloroplast thylakoid membrane"/>
    <property type="evidence" value="ECO:0007669"/>
    <property type="project" value="TreeGrafter"/>
</dbReference>
<comment type="subcellular location">
    <subcellularLocation>
        <location evidence="1">Membrane</location>
        <topology evidence="1">Multi-pass membrane protein</topology>
    </subcellularLocation>
</comment>
<dbReference type="Pfam" id="PF17862">
    <property type="entry name" value="AAA_lid_3"/>
    <property type="match status" value="1"/>
</dbReference>
<dbReference type="Gene3D" id="3.40.50.300">
    <property type="entry name" value="P-loop containing nucleotide triphosphate hydrolases"/>
    <property type="match status" value="1"/>
</dbReference>
<proteinExistence type="inferred from homology"/>
<dbReference type="GO" id="GO:0006508">
    <property type="term" value="P:proteolysis"/>
    <property type="evidence" value="ECO:0007669"/>
    <property type="project" value="UniProtKB-KW"/>
</dbReference>
<reference evidence="16" key="1">
    <citation type="submission" date="2021-01" db="EMBL/GenBank/DDBJ databases">
        <authorList>
            <person name="Corre E."/>
            <person name="Pelletier E."/>
            <person name="Niang G."/>
            <person name="Scheremetjew M."/>
            <person name="Finn R."/>
            <person name="Kale V."/>
            <person name="Holt S."/>
            <person name="Cochrane G."/>
            <person name="Meng A."/>
            <person name="Brown T."/>
            <person name="Cohen L."/>
        </authorList>
    </citation>
    <scope>NUCLEOTIDE SEQUENCE</scope>
    <source>
        <strain evidence="16">CCAC1681</strain>
    </source>
</reference>